<dbReference type="RefSeq" id="WP_037833678.1">
    <property type="nucleotide sequence ID" value="NZ_MQUR01000012.1"/>
</dbReference>
<comment type="caution">
    <text evidence="1">The sequence shown here is derived from an EMBL/GenBank/DDBJ whole genome shotgun (WGS) entry which is preliminary data.</text>
</comment>
<sequence>MTSSSGGFEANAASINGSSHLLVELAGLLYAGRPDGETAVMARVPRSHQDVSAALDSFARFGNDQYLDTVSLLAALATKLKVAGGDYAQTDSATEDAFRTVLEKGRFIPAEDR</sequence>
<reference evidence="1 2" key="1">
    <citation type="submission" date="2016-01" db="EMBL/GenBank/DDBJ databases">
        <title>Streptomyces amritsarensis strain MTCC 11845 genome sequencing and assembly.</title>
        <authorList>
            <person name="Sharma D."/>
            <person name="Nair G.R."/>
            <person name="Kaur G."/>
            <person name="Manhas R.K."/>
            <person name="Mayilraj S."/>
        </authorList>
    </citation>
    <scope>NUCLEOTIDE SEQUENCE [LARGE SCALE GENOMIC DNA]</scope>
    <source>
        <strain evidence="1 2">MTCC 11845</strain>
    </source>
</reference>
<dbReference type="Proteomes" id="UP000187151">
    <property type="component" value="Unassembled WGS sequence"/>
</dbReference>
<dbReference type="EMBL" id="MQUR01000012">
    <property type="protein sequence ID" value="OLZ70640.1"/>
    <property type="molecule type" value="Genomic_DNA"/>
</dbReference>
<evidence type="ECO:0000313" key="2">
    <source>
        <dbReference type="Proteomes" id="UP000187151"/>
    </source>
</evidence>
<keyword evidence="2" id="KW-1185">Reference proteome</keyword>
<evidence type="ECO:0000313" key="1">
    <source>
        <dbReference type="EMBL" id="OLZ70640.1"/>
    </source>
</evidence>
<protein>
    <submittedName>
        <fullName evidence="1">Uncharacterized protein</fullName>
    </submittedName>
</protein>
<name>A0ABX3G6E2_9ACTN</name>
<organism evidence="1 2">
    <name type="scientific">Streptomyces amritsarensis</name>
    <dbReference type="NCBI Taxonomy" id="681158"/>
    <lineage>
        <taxon>Bacteria</taxon>
        <taxon>Bacillati</taxon>
        <taxon>Actinomycetota</taxon>
        <taxon>Actinomycetes</taxon>
        <taxon>Kitasatosporales</taxon>
        <taxon>Streptomycetaceae</taxon>
        <taxon>Streptomyces</taxon>
    </lineage>
</organism>
<gene>
    <name evidence="1" type="ORF">AVW11_07955</name>
</gene>
<proteinExistence type="predicted"/>
<accession>A0ABX3G6E2</accession>